<reference evidence="8" key="2">
    <citation type="submission" date="2025-09" db="UniProtKB">
        <authorList>
            <consortium name="Ensembl"/>
        </authorList>
    </citation>
    <scope>IDENTIFICATION</scope>
</reference>
<protein>
    <recommendedName>
        <fullName evidence="4">Large ribosomal subunit protein eL38</fullName>
    </recommendedName>
    <alternativeName>
        <fullName evidence="5">60S ribosomal protein L38</fullName>
    </alternativeName>
</protein>
<feature type="compositionally biased region" description="Basic and acidic residues" evidence="7">
    <location>
        <begin position="10"/>
        <end position="26"/>
    </location>
</feature>
<dbReference type="Gene3D" id="3.30.720.90">
    <property type="match status" value="1"/>
</dbReference>
<evidence type="ECO:0000313" key="9">
    <source>
        <dbReference type="Proteomes" id="UP000694414"/>
    </source>
</evidence>
<keyword evidence="3 6" id="KW-0687">Ribonucleoprotein</keyword>
<dbReference type="InterPro" id="IPR002675">
    <property type="entry name" value="Ribosomal_eL38"/>
</dbReference>
<dbReference type="GO" id="GO:0003735">
    <property type="term" value="F:structural constituent of ribosome"/>
    <property type="evidence" value="ECO:0007669"/>
    <property type="project" value="InterPro"/>
</dbReference>
<evidence type="ECO:0000256" key="4">
    <source>
        <dbReference type="ARBA" id="ARBA00035235"/>
    </source>
</evidence>
<dbReference type="GO" id="GO:0006412">
    <property type="term" value="P:translation"/>
    <property type="evidence" value="ECO:0007669"/>
    <property type="project" value="InterPro"/>
</dbReference>
<accession>A0A8C8YVD9</accession>
<organism evidence="8 9">
    <name type="scientific">Prolemur simus</name>
    <name type="common">Greater bamboo lemur</name>
    <name type="synonym">Hapalemur simus</name>
    <dbReference type="NCBI Taxonomy" id="1328070"/>
    <lineage>
        <taxon>Eukaryota</taxon>
        <taxon>Metazoa</taxon>
        <taxon>Chordata</taxon>
        <taxon>Craniata</taxon>
        <taxon>Vertebrata</taxon>
        <taxon>Euteleostomi</taxon>
        <taxon>Mammalia</taxon>
        <taxon>Eutheria</taxon>
        <taxon>Euarchontoglires</taxon>
        <taxon>Primates</taxon>
        <taxon>Strepsirrhini</taxon>
        <taxon>Lemuriformes</taxon>
        <taxon>Lemuridae</taxon>
        <taxon>Prolemur</taxon>
    </lineage>
</organism>
<dbReference type="GO" id="GO:0022618">
    <property type="term" value="P:protein-RNA complex assembly"/>
    <property type="evidence" value="ECO:0007669"/>
    <property type="project" value="TreeGrafter"/>
</dbReference>
<dbReference type="PANTHER" id="PTHR10965:SF0">
    <property type="entry name" value="LARGE RIBOSOMAL SUBUNIT PROTEIN EL38"/>
    <property type="match status" value="1"/>
</dbReference>
<dbReference type="PANTHER" id="PTHR10965">
    <property type="entry name" value="60S RIBOSOMAL PROTEIN L38"/>
    <property type="match status" value="1"/>
</dbReference>
<evidence type="ECO:0000256" key="2">
    <source>
        <dbReference type="ARBA" id="ARBA00022980"/>
    </source>
</evidence>
<keyword evidence="9" id="KW-1185">Reference proteome</keyword>
<dbReference type="InterPro" id="IPR038464">
    <property type="entry name" value="Ribosomal_eL38_sf"/>
</dbReference>
<dbReference type="GeneTree" id="ENSGT00390000003718"/>
<reference evidence="8" key="1">
    <citation type="submission" date="2025-08" db="UniProtKB">
        <authorList>
            <consortium name="Ensembl"/>
        </authorList>
    </citation>
    <scope>IDENTIFICATION</scope>
</reference>
<evidence type="ECO:0000256" key="7">
    <source>
        <dbReference type="SAM" id="MobiDB-lite"/>
    </source>
</evidence>
<evidence type="ECO:0000256" key="6">
    <source>
        <dbReference type="RuleBase" id="RU003445"/>
    </source>
</evidence>
<name>A0A8C8YVD9_PROSS</name>
<dbReference type="Proteomes" id="UP000694414">
    <property type="component" value="Unplaced"/>
</dbReference>
<evidence type="ECO:0000313" key="8">
    <source>
        <dbReference type="Ensembl" id="ENSPSMP00000007763.1"/>
    </source>
</evidence>
<keyword evidence="2 6" id="KW-0689">Ribosomal protein</keyword>
<evidence type="ECO:0000256" key="3">
    <source>
        <dbReference type="ARBA" id="ARBA00023274"/>
    </source>
</evidence>
<sequence>VPQSGITDTHCPRKDDKSSKTEENKNNVKFKVKCSRHLYTLVITDKEKAGKLKQSLPPGWAVKELK</sequence>
<proteinExistence type="inferred from homology"/>
<dbReference type="AlphaFoldDB" id="A0A8C8YVD9"/>
<feature type="region of interest" description="Disordered" evidence="7">
    <location>
        <begin position="1"/>
        <end position="26"/>
    </location>
</feature>
<dbReference type="Ensembl" id="ENSPSMT00000009152.1">
    <property type="protein sequence ID" value="ENSPSMP00000007763.1"/>
    <property type="gene ID" value="ENSPSMG00000005767.1"/>
</dbReference>
<evidence type="ECO:0000256" key="5">
    <source>
        <dbReference type="ARBA" id="ARBA00035338"/>
    </source>
</evidence>
<dbReference type="GO" id="GO:0022625">
    <property type="term" value="C:cytosolic large ribosomal subunit"/>
    <property type="evidence" value="ECO:0007669"/>
    <property type="project" value="TreeGrafter"/>
</dbReference>
<comment type="similarity">
    <text evidence="1 6">Belongs to the eukaryotic ribosomal protein eL38 family.</text>
</comment>
<evidence type="ECO:0000256" key="1">
    <source>
        <dbReference type="ARBA" id="ARBA00007803"/>
    </source>
</evidence>
<dbReference type="Pfam" id="PF01781">
    <property type="entry name" value="Ribosomal_L38e"/>
    <property type="match status" value="1"/>
</dbReference>